<dbReference type="InterPro" id="IPR005821">
    <property type="entry name" value="Ion_trans_dom"/>
</dbReference>
<dbReference type="GO" id="GO:0016020">
    <property type="term" value="C:membrane"/>
    <property type="evidence" value="ECO:0007669"/>
    <property type="project" value="UniProtKB-SubCell"/>
</dbReference>
<feature type="domain" description="Ion transport" evidence="10">
    <location>
        <begin position="12"/>
        <end position="202"/>
    </location>
</feature>
<feature type="transmembrane region" description="Helical" evidence="9">
    <location>
        <begin position="16"/>
        <end position="36"/>
    </location>
</feature>
<evidence type="ECO:0000256" key="6">
    <source>
        <dbReference type="ARBA" id="ARBA00023136"/>
    </source>
</evidence>
<evidence type="ECO:0000313" key="12">
    <source>
        <dbReference type="Proteomes" id="UP001519460"/>
    </source>
</evidence>
<evidence type="ECO:0000256" key="2">
    <source>
        <dbReference type="ARBA" id="ARBA00022448"/>
    </source>
</evidence>
<dbReference type="PRINTS" id="PR01097">
    <property type="entry name" value="TRNSRECEPTRP"/>
</dbReference>
<protein>
    <recommendedName>
        <fullName evidence="10">Ion transport domain-containing protein</fullName>
    </recommendedName>
</protein>
<dbReference type="AlphaFoldDB" id="A0ABD0JB57"/>
<evidence type="ECO:0000256" key="1">
    <source>
        <dbReference type="ARBA" id="ARBA00004141"/>
    </source>
</evidence>
<evidence type="ECO:0000256" key="5">
    <source>
        <dbReference type="ARBA" id="ARBA00023065"/>
    </source>
</evidence>
<evidence type="ECO:0000259" key="10">
    <source>
        <dbReference type="Pfam" id="PF00520"/>
    </source>
</evidence>
<keyword evidence="12" id="KW-1185">Reference proteome</keyword>
<evidence type="ECO:0000256" key="4">
    <source>
        <dbReference type="ARBA" id="ARBA00022989"/>
    </source>
</evidence>
<keyword evidence="3 9" id="KW-0812">Transmembrane</keyword>
<name>A0ABD0JB57_9CAEN</name>
<keyword evidence="4 9" id="KW-1133">Transmembrane helix</keyword>
<keyword evidence="2" id="KW-0813">Transport</keyword>
<dbReference type="PANTHER" id="PTHR13800">
    <property type="entry name" value="TRANSIENT RECEPTOR POTENTIAL CATION CHANNEL, SUBFAMILY M, MEMBER 6"/>
    <property type="match status" value="1"/>
</dbReference>
<proteinExistence type="predicted"/>
<gene>
    <name evidence="11" type="ORF">BaRGS_00036518</name>
</gene>
<dbReference type="InterPro" id="IPR050927">
    <property type="entry name" value="TRPM"/>
</dbReference>
<sequence length="305" mass="36066">MIEYNVHCTRTHWRTFLDYSTVAVFFLGVVLRLFVFVPCLTCFEVGRVLLSVNLTQFFARLLYCFSINKELGPKVVMIRRMITDLMCFFVILLVFVFAYTVASEAILYPNTEMSWKLLYYLPRKAYWQNYGELFLDELEGDVECTNNRTLYSGYKEQRCPSTIGQYMVPIMMAVYVLVTNVLLLNLLIAMFSYTFQKVQDNTDIHWHFQRFNLIFEYSARPCLPPPLIIFSYIRMAVDKGRKKVSPRNQSDSQGEYHPQGESDSRMFNRVFEEKKNKELVRWEDIMVDQYLSEMESTTTDSVQEH</sequence>
<comment type="subcellular location">
    <subcellularLocation>
        <location evidence="1">Membrane</location>
        <topology evidence="1">Multi-pass membrane protein</topology>
    </subcellularLocation>
</comment>
<dbReference type="EMBL" id="JACVVK020000517">
    <property type="protein sequence ID" value="KAK7469452.1"/>
    <property type="molecule type" value="Genomic_DNA"/>
</dbReference>
<dbReference type="InterPro" id="IPR002153">
    <property type="entry name" value="TRPC_channel"/>
</dbReference>
<feature type="transmembrane region" description="Helical" evidence="9">
    <location>
        <begin position="170"/>
        <end position="191"/>
    </location>
</feature>
<keyword evidence="7" id="KW-0407">Ion channel</keyword>
<feature type="transmembrane region" description="Helical" evidence="9">
    <location>
        <begin position="85"/>
        <end position="108"/>
    </location>
</feature>
<dbReference type="Pfam" id="PF00520">
    <property type="entry name" value="Ion_trans"/>
    <property type="match status" value="1"/>
</dbReference>
<organism evidence="11 12">
    <name type="scientific">Batillaria attramentaria</name>
    <dbReference type="NCBI Taxonomy" id="370345"/>
    <lineage>
        <taxon>Eukaryota</taxon>
        <taxon>Metazoa</taxon>
        <taxon>Spiralia</taxon>
        <taxon>Lophotrochozoa</taxon>
        <taxon>Mollusca</taxon>
        <taxon>Gastropoda</taxon>
        <taxon>Caenogastropoda</taxon>
        <taxon>Sorbeoconcha</taxon>
        <taxon>Cerithioidea</taxon>
        <taxon>Batillariidae</taxon>
        <taxon>Batillaria</taxon>
    </lineage>
</organism>
<keyword evidence="5" id="KW-0406">Ion transport</keyword>
<evidence type="ECO:0000256" key="8">
    <source>
        <dbReference type="SAM" id="MobiDB-lite"/>
    </source>
</evidence>
<evidence type="ECO:0000256" key="3">
    <source>
        <dbReference type="ARBA" id="ARBA00022692"/>
    </source>
</evidence>
<accession>A0ABD0JB57</accession>
<reference evidence="11 12" key="1">
    <citation type="journal article" date="2023" name="Sci. Data">
        <title>Genome assembly of the Korean intertidal mud-creeper Batillaria attramentaria.</title>
        <authorList>
            <person name="Patra A.K."/>
            <person name="Ho P.T."/>
            <person name="Jun S."/>
            <person name="Lee S.J."/>
            <person name="Kim Y."/>
            <person name="Won Y.J."/>
        </authorList>
    </citation>
    <scope>NUCLEOTIDE SEQUENCE [LARGE SCALE GENOMIC DNA]</scope>
    <source>
        <strain evidence="11">Wonlab-2016</strain>
    </source>
</reference>
<evidence type="ECO:0000256" key="9">
    <source>
        <dbReference type="SAM" id="Phobius"/>
    </source>
</evidence>
<feature type="region of interest" description="Disordered" evidence="8">
    <location>
        <begin position="243"/>
        <end position="264"/>
    </location>
</feature>
<feature type="non-terminal residue" evidence="11">
    <location>
        <position position="305"/>
    </location>
</feature>
<dbReference type="Proteomes" id="UP001519460">
    <property type="component" value="Unassembled WGS sequence"/>
</dbReference>
<dbReference type="GO" id="GO:0034220">
    <property type="term" value="P:monoatomic ion transmembrane transport"/>
    <property type="evidence" value="ECO:0007669"/>
    <property type="project" value="UniProtKB-KW"/>
</dbReference>
<dbReference type="PANTHER" id="PTHR13800:SF12">
    <property type="entry name" value="TRANSIENT RECEPTOR POTENTIAL CATION CHANNEL SUBFAMILY M MEMBER-LIKE 2"/>
    <property type="match status" value="1"/>
</dbReference>
<keyword evidence="6 9" id="KW-0472">Membrane</keyword>
<evidence type="ECO:0000256" key="7">
    <source>
        <dbReference type="ARBA" id="ARBA00023303"/>
    </source>
</evidence>
<feature type="transmembrane region" description="Helical" evidence="9">
    <location>
        <begin position="48"/>
        <end position="65"/>
    </location>
</feature>
<comment type="caution">
    <text evidence="11">The sequence shown here is derived from an EMBL/GenBank/DDBJ whole genome shotgun (WGS) entry which is preliminary data.</text>
</comment>
<evidence type="ECO:0000313" key="11">
    <source>
        <dbReference type="EMBL" id="KAK7469452.1"/>
    </source>
</evidence>